<sequence>MGHTIQQHCCKDTFWFYIGAIVGLLAFSGIMSGLTLGLMSLGLVDLEVIKKSGNPADQRNAAKILPVVKDQHLLLVTLLLGNALAMEVLPLFLDSVVSTYMAIILSVTLTLLFGEILPQAVCSRHGLAVGAAMAPLVKLLIIIMFPVAYPVSKLLDCVLGKKHSILFGRAELRTLVDMHGNAAGKGGDLNHYETTIISGALSLTERTAGQVMTPIAQTFSIDVSSKLDRVTMTQVVASGQSRIPIYSGKPNNIVGVVLVSSLACLSFERPNEEVPVAEVAIRRIPRVAEDTSLYDLLHEFQQGRSHMAAVVRYNIPHNRKDSESTTNPAGHHDIVSYDNSAQEAFGNYKQIENTKSVCLSETHVALEIPVQTSPSHSTEPDDHHQQQQERQTQPQQQGLTNGKNGMVQPWSSLESEKEKVVGIITLEDVFQELLQEEILDDGDYSIINLNMARISETPLWSSKAPPRNTSGPPAAAGATPQNERPPLPTLPSVPSMKRPRGRYSFSAPGSPKRTPSSSNLEIPTSLQSVKRISPNSAPGSPTHRRGHSVGAPVPASPSNILCITPRALARVRLGSRASVNDSTRPSVAVNSRIHMHRVFFSNSSSFKEPERFRTAPVDV</sequence>
<comment type="subcellular location">
    <subcellularLocation>
        <location evidence="1">Membrane</location>
        <topology evidence="1">Multi-pass membrane protein</topology>
    </subcellularLocation>
</comment>
<feature type="compositionally biased region" description="Polar residues" evidence="6">
    <location>
        <begin position="398"/>
        <end position="408"/>
    </location>
</feature>
<feature type="transmembrane region" description="Helical" evidence="7">
    <location>
        <begin position="14"/>
        <end position="44"/>
    </location>
</feature>
<evidence type="ECO:0000256" key="5">
    <source>
        <dbReference type="PROSITE-ProRule" id="PRU01193"/>
    </source>
</evidence>
<dbReference type="PROSITE" id="PS51846">
    <property type="entry name" value="CNNM"/>
    <property type="match status" value="1"/>
</dbReference>
<dbReference type="PANTHER" id="PTHR12064">
    <property type="entry name" value="METAL TRANSPORTER CNNM"/>
    <property type="match status" value="1"/>
</dbReference>
<name>A0ABD1Y8L2_9MARC</name>
<protein>
    <recommendedName>
        <fullName evidence="8">CNNM transmembrane domain-containing protein</fullName>
    </recommendedName>
</protein>
<proteinExistence type="predicted"/>
<accession>A0ABD1Y8L2</accession>
<dbReference type="InterPro" id="IPR002550">
    <property type="entry name" value="CNNM"/>
</dbReference>
<dbReference type="InterPro" id="IPR046342">
    <property type="entry name" value="CBS_dom_sf"/>
</dbReference>
<evidence type="ECO:0000259" key="8">
    <source>
        <dbReference type="PROSITE" id="PS51846"/>
    </source>
</evidence>
<keyword evidence="2 5" id="KW-0812">Transmembrane</keyword>
<organism evidence="9 10">
    <name type="scientific">Riccia fluitans</name>
    <dbReference type="NCBI Taxonomy" id="41844"/>
    <lineage>
        <taxon>Eukaryota</taxon>
        <taxon>Viridiplantae</taxon>
        <taxon>Streptophyta</taxon>
        <taxon>Embryophyta</taxon>
        <taxon>Marchantiophyta</taxon>
        <taxon>Marchantiopsida</taxon>
        <taxon>Marchantiidae</taxon>
        <taxon>Marchantiales</taxon>
        <taxon>Ricciaceae</taxon>
        <taxon>Riccia</taxon>
    </lineage>
</organism>
<evidence type="ECO:0000256" key="6">
    <source>
        <dbReference type="SAM" id="MobiDB-lite"/>
    </source>
</evidence>
<evidence type="ECO:0000313" key="9">
    <source>
        <dbReference type="EMBL" id="KAL2622925.1"/>
    </source>
</evidence>
<evidence type="ECO:0000313" key="10">
    <source>
        <dbReference type="Proteomes" id="UP001605036"/>
    </source>
</evidence>
<feature type="region of interest" description="Disordered" evidence="6">
    <location>
        <begin position="459"/>
        <end position="556"/>
    </location>
</feature>
<evidence type="ECO:0000256" key="7">
    <source>
        <dbReference type="SAM" id="Phobius"/>
    </source>
</evidence>
<comment type="caution">
    <text evidence="9">The sequence shown here is derived from an EMBL/GenBank/DDBJ whole genome shotgun (WGS) entry which is preliminary data.</text>
</comment>
<feature type="region of interest" description="Disordered" evidence="6">
    <location>
        <begin position="371"/>
        <end position="408"/>
    </location>
</feature>
<feature type="transmembrane region" description="Helical" evidence="7">
    <location>
        <begin position="129"/>
        <end position="149"/>
    </location>
</feature>
<feature type="compositionally biased region" description="Low complexity" evidence="6">
    <location>
        <begin position="388"/>
        <end position="397"/>
    </location>
</feature>
<dbReference type="GO" id="GO:0016020">
    <property type="term" value="C:membrane"/>
    <property type="evidence" value="ECO:0007669"/>
    <property type="project" value="UniProtKB-SubCell"/>
</dbReference>
<dbReference type="Gene3D" id="3.10.580.10">
    <property type="entry name" value="CBS-domain"/>
    <property type="match status" value="1"/>
</dbReference>
<dbReference type="Pfam" id="PF01595">
    <property type="entry name" value="CNNM"/>
    <property type="match status" value="1"/>
</dbReference>
<feature type="compositionally biased region" description="Polar residues" evidence="6">
    <location>
        <begin position="513"/>
        <end position="539"/>
    </location>
</feature>
<dbReference type="InterPro" id="IPR045095">
    <property type="entry name" value="ACDP"/>
</dbReference>
<feature type="domain" description="CNNM transmembrane" evidence="8">
    <location>
        <begin position="10"/>
        <end position="193"/>
    </location>
</feature>
<evidence type="ECO:0000256" key="2">
    <source>
        <dbReference type="ARBA" id="ARBA00022692"/>
    </source>
</evidence>
<dbReference type="SUPFAM" id="SSF54631">
    <property type="entry name" value="CBS-domain pair"/>
    <property type="match status" value="1"/>
</dbReference>
<keyword evidence="3 5" id="KW-1133">Transmembrane helix</keyword>
<dbReference type="InterPro" id="IPR044751">
    <property type="entry name" value="Ion_transp-like_CBS"/>
</dbReference>
<gene>
    <name evidence="9" type="ORF">R1flu_003130</name>
</gene>
<feature type="compositionally biased region" description="Basic and acidic residues" evidence="6">
    <location>
        <begin position="378"/>
        <end position="387"/>
    </location>
</feature>
<evidence type="ECO:0000256" key="1">
    <source>
        <dbReference type="ARBA" id="ARBA00004141"/>
    </source>
</evidence>
<dbReference type="PANTHER" id="PTHR12064:SF59">
    <property type="entry name" value="CNNM TRANSMEMBRANE DOMAIN-CONTAINING PROTEIN"/>
    <property type="match status" value="1"/>
</dbReference>
<dbReference type="AlphaFoldDB" id="A0ABD1Y8L2"/>
<evidence type="ECO:0000256" key="3">
    <source>
        <dbReference type="ARBA" id="ARBA00022989"/>
    </source>
</evidence>
<dbReference type="Proteomes" id="UP001605036">
    <property type="component" value="Unassembled WGS sequence"/>
</dbReference>
<feature type="transmembrane region" description="Helical" evidence="7">
    <location>
        <begin position="99"/>
        <end position="117"/>
    </location>
</feature>
<dbReference type="EMBL" id="JBHFFA010000006">
    <property type="protein sequence ID" value="KAL2622925.1"/>
    <property type="molecule type" value="Genomic_DNA"/>
</dbReference>
<reference evidence="9 10" key="1">
    <citation type="submission" date="2024-09" db="EMBL/GenBank/DDBJ databases">
        <title>Chromosome-scale assembly of Riccia fluitans.</title>
        <authorList>
            <person name="Paukszto L."/>
            <person name="Sawicki J."/>
            <person name="Karawczyk K."/>
            <person name="Piernik-Szablinska J."/>
            <person name="Szczecinska M."/>
            <person name="Mazdziarz M."/>
        </authorList>
    </citation>
    <scope>NUCLEOTIDE SEQUENCE [LARGE SCALE GENOMIC DNA]</scope>
    <source>
        <strain evidence="9">Rf_01</strain>
        <tissue evidence="9">Aerial parts of the thallus</tissue>
    </source>
</reference>
<evidence type="ECO:0000256" key="4">
    <source>
        <dbReference type="ARBA" id="ARBA00023136"/>
    </source>
</evidence>
<dbReference type="CDD" id="cd04590">
    <property type="entry name" value="CBS_pair_CorC_HlyC_assoc"/>
    <property type="match status" value="1"/>
</dbReference>
<keyword evidence="10" id="KW-1185">Reference proteome</keyword>
<keyword evidence="4 5" id="KW-0472">Membrane</keyword>